<dbReference type="RefSeq" id="WP_048428212.1">
    <property type="nucleotide sequence ID" value="NZ_JTHF01000116.1"/>
</dbReference>
<sequence length="381" mass="40797">MNIKLRKPRAGSASARVGATAAAARWEAIKHPRGPGGRFRETADAEKPATTTTRAPAQRKPTVGETALKTSGVGRDDEISVLSSRVRAYANSKTVGDFVDSHPKGRAYALRKLAADHKKGVIGFKGKAEAPAAGPANPASEPRPAAFARKDGAWNGAAARRDISGDEVVISPQATRAGLMKSEAEFRQASEAMLAGIPKQERLRVVWAEGAKGSLIMTAANDKGTVRITRNFYPSENGWTVRHTMFALPKKYQGGGNARAMLRSSVEQYDRMGVARIEAHANINVGGYAWARLGFAADSPAEIRQAIGKAVGKAPRSAKGRVAKEIMATSSDDDLMFNLARATGPDGERLGRRLLGPKASWSGHLDLKNARHRERLNESFA</sequence>
<evidence type="ECO:0008006" key="4">
    <source>
        <dbReference type="Google" id="ProtNLM"/>
    </source>
</evidence>
<feature type="compositionally biased region" description="Basic and acidic residues" evidence="1">
    <location>
        <begin position="38"/>
        <end position="47"/>
    </location>
</feature>
<feature type="compositionally biased region" description="Low complexity" evidence="1">
    <location>
        <begin position="48"/>
        <end position="61"/>
    </location>
</feature>
<evidence type="ECO:0000313" key="2">
    <source>
        <dbReference type="EMBL" id="KMO25058.1"/>
    </source>
</evidence>
<dbReference type="SUPFAM" id="SSF55729">
    <property type="entry name" value="Acyl-CoA N-acyltransferases (Nat)"/>
    <property type="match status" value="1"/>
</dbReference>
<evidence type="ECO:0000256" key="1">
    <source>
        <dbReference type="SAM" id="MobiDB-lite"/>
    </source>
</evidence>
<comment type="caution">
    <text evidence="2">The sequence shown here is derived from an EMBL/GenBank/DDBJ whole genome shotgun (WGS) entry which is preliminary data.</text>
</comment>
<protein>
    <recommendedName>
        <fullName evidence="4">N-acetyltransferase domain-containing protein</fullName>
    </recommendedName>
</protein>
<accession>A0ABR5HFN7</accession>
<name>A0ABR5HFN7_9HYPH</name>
<dbReference type="Proteomes" id="UP000036471">
    <property type="component" value="Unassembled WGS sequence"/>
</dbReference>
<feature type="region of interest" description="Disordered" evidence="1">
    <location>
        <begin position="29"/>
        <end position="62"/>
    </location>
</feature>
<keyword evidence="3" id="KW-1185">Reference proteome</keyword>
<proteinExistence type="predicted"/>
<organism evidence="2 3">
    <name type="scientific">Methylobacterium indicum</name>
    <dbReference type="NCBI Taxonomy" id="1775910"/>
    <lineage>
        <taxon>Bacteria</taxon>
        <taxon>Pseudomonadati</taxon>
        <taxon>Pseudomonadota</taxon>
        <taxon>Alphaproteobacteria</taxon>
        <taxon>Hyphomicrobiales</taxon>
        <taxon>Methylobacteriaceae</taxon>
        <taxon>Methylobacterium</taxon>
    </lineage>
</organism>
<dbReference type="EMBL" id="JTHG01000066">
    <property type="protein sequence ID" value="KMO25058.1"/>
    <property type="molecule type" value="Genomic_DNA"/>
</dbReference>
<evidence type="ECO:0000313" key="3">
    <source>
        <dbReference type="Proteomes" id="UP000036471"/>
    </source>
</evidence>
<reference evidence="2 3" key="1">
    <citation type="submission" date="2014-11" db="EMBL/GenBank/DDBJ databases">
        <title>Comparative genomics of Methylobacterium species.</title>
        <authorList>
            <person name="Chaudhry V."/>
            <person name="Patil P.B."/>
        </authorList>
    </citation>
    <scope>NUCLEOTIDE SEQUENCE [LARGE SCALE GENOMIC DNA]</scope>
    <source>
        <strain evidence="2 3">SE3.6</strain>
    </source>
</reference>
<gene>
    <name evidence="2" type="ORF">QR79_09810</name>
</gene>
<dbReference type="InterPro" id="IPR016181">
    <property type="entry name" value="Acyl_CoA_acyltransferase"/>
</dbReference>